<proteinExistence type="predicted"/>
<dbReference type="Proteomes" id="UP000595140">
    <property type="component" value="Unassembled WGS sequence"/>
</dbReference>
<evidence type="ECO:0000256" key="1">
    <source>
        <dbReference type="SAM" id="MobiDB-lite"/>
    </source>
</evidence>
<organism evidence="2 3">
    <name type="scientific">Cuscuta campestris</name>
    <dbReference type="NCBI Taxonomy" id="132261"/>
    <lineage>
        <taxon>Eukaryota</taxon>
        <taxon>Viridiplantae</taxon>
        <taxon>Streptophyta</taxon>
        <taxon>Embryophyta</taxon>
        <taxon>Tracheophyta</taxon>
        <taxon>Spermatophyta</taxon>
        <taxon>Magnoliopsida</taxon>
        <taxon>eudicotyledons</taxon>
        <taxon>Gunneridae</taxon>
        <taxon>Pentapetalae</taxon>
        <taxon>asterids</taxon>
        <taxon>lamiids</taxon>
        <taxon>Solanales</taxon>
        <taxon>Convolvulaceae</taxon>
        <taxon>Cuscuteae</taxon>
        <taxon>Cuscuta</taxon>
        <taxon>Cuscuta subgen. Grammica</taxon>
        <taxon>Cuscuta sect. Cleistogrammica</taxon>
    </lineage>
</organism>
<feature type="compositionally biased region" description="Pro residues" evidence="1">
    <location>
        <begin position="35"/>
        <end position="45"/>
    </location>
</feature>
<dbReference type="EMBL" id="OOIL02004840">
    <property type="protein sequence ID" value="VFQ93315.1"/>
    <property type="molecule type" value="Genomic_DNA"/>
</dbReference>
<name>A0A484MWF6_9ASTE</name>
<evidence type="ECO:0000313" key="3">
    <source>
        <dbReference type="Proteomes" id="UP000595140"/>
    </source>
</evidence>
<reference evidence="2 3" key="1">
    <citation type="submission" date="2018-04" db="EMBL/GenBank/DDBJ databases">
        <authorList>
            <person name="Vogel A."/>
        </authorList>
    </citation>
    <scope>NUCLEOTIDE SEQUENCE [LARGE SCALE GENOMIC DNA]</scope>
</reference>
<accession>A0A484MWF6</accession>
<gene>
    <name evidence="2" type="ORF">CCAM_LOCUS35091</name>
</gene>
<protein>
    <submittedName>
        <fullName evidence="2">Uncharacterized protein</fullName>
    </submittedName>
</protein>
<feature type="region of interest" description="Disordered" evidence="1">
    <location>
        <begin position="26"/>
        <end position="51"/>
    </location>
</feature>
<keyword evidence="3" id="KW-1185">Reference proteome</keyword>
<sequence length="163" mass="17637">MGSGSSWSRPRDGFVKPHSSIAVTVARVSSSQQPSPYPLLSPDPAPLSSRRTAVLPTPSQAFAIPVLQPVPPAVTFPPRISSLGRLVLFSLIGIGRSNSCTEKHQEEANGLAAVKPEHLQEGLQRSLCSFKDKAALPKSKTKDVECFWTFTAIMLWLVSCEKL</sequence>
<evidence type="ECO:0000313" key="2">
    <source>
        <dbReference type="EMBL" id="VFQ93315.1"/>
    </source>
</evidence>
<dbReference type="AlphaFoldDB" id="A0A484MWF6"/>